<dbReference type="EMBL" id="LS483469">
    <property type="protein sequence ID" value="SQI32357.1"/>
    <property type="molecule type" value="Genomic_DNA"/>
</dbReference>
<reference evidence="3 6" key="2">
    <citation type="submission" date="2020-12" db="EMBL/GenBank/DDBJ databases">
        <title>FDA dAtabase for Regulatory Grade micrObial Sequences (FDA-ARGOS): Supporting development and validation of Infectious Disease Dx tests.</title>
        <authorList>
            <person name="Sproer C."/>
            <person name="Gronow S."/>
            <person name="Severitt S."/>
            <person name="Schroder I."/>
            <person name="Tallon L."/>
            <person name="Sadzewicz L."/>
            <person name="Zhao X."/>
            <person name="Boylan J."/>
            <person name="Ott S."/>
            <person name="Bowen H."/>
            <person name="Vavikolanu K."/>
            <person name="Mehta A."/>
            <person name="Aluvathingal J."/>
            <person name="Nadendla S."/>
            <person name="Lowell S."/>
            <person name="Myers T."/>
            <person name="Yan Y."/>
            <person name="Sichtig H."/>
        </authorList>
    </citation>
    <scope>NUCLEOTIDE SEQUENCE [LARGE SCALE GENOMIC DNA]</scope>
    <source>
        <strain evidence="3 6">FDAARGOS_907</strain>
    </source>
</reference>
<gene>
    <name evidence="3" type="ORF">I6G64_07920</name>
    <name evidence="4" type="ORF">NCTC12961_01103</name>
</gene>
<evidence type="ECO:0000313" key="4">
    <source>
        <dbReference type="EMBL" id="SQI32357.1"/>
    </source>
</evidence>
<dbReference type="Proteomes" id="UP000248897">
    <property type="component" value="Chromosome 1"/>
</dbReference>
<feature type="chain" id="PRO_5016068277" evidence="1">
    <location>
        <begin position="21"/>
        <end position="329"/>
    </location>
</feature>
<evidence type="ECO:0000313" key="5">
    <source>
        <dbReference type="Proteomes" id="UP000248897"/>
    </source>
</evidence>
<protein>
    <submittedName>
        <fullName evidence="3">Fimbrial protein</fullName>
    </submittedName>
    <submittedName>
        <fullName evidence="4">P pilus assembly protein, pilin FimA</fullName>
    </submittedName>
</protein>
<dbReference type="InterPro" id="IPR008966">
    <property type="entry name" value="Adhesion_dom_sf"/>
</dbReference>
<feature type="signal peptide" evidence="1">
    <location>
        <begin position="1"/>
        <end position="20"/>
    </location>
</feature>
<dbReference type="Pfam" id="PF00419">
    <property type="entry name" value="Fimbrial"/>
    <property type="match status" value="1"/>
</dbReference>
<accession>A0A2X4TY45</accession>
<evidence type="ECO:0000313" key="6">
    <source>
        <dbReference type="Proteomes" id="UP000594967"/>
    </source>
</evidence>
<keyword evidence="1" id="KW-0732">Signal</keyword>
<reference evidence="4 5" key="1">
    <citation type="submission" date="2018-06" db="EMBL/GenBank/DDBJ databases">
        <authorList>
            <consortium name="Pathogen Informatics"/>
            <person name="Doyle S."/>
        </authorList>
    </citation>
    <scope>NUCLEOTIDE SEQUENCE [LARGE SCALE GENOMIC DNA]</scope>
    <source>
        <strain evidence="4 5">NCTC12961</strain>
    </source>
</reference>
<feature type="domain" description="Fimbrial-type adhesion" evidence="2">
    <location>
        <begin position="192"/>
        <end position="328"/>
    </location>
</feature>
<dbReference type="Gene3D" id="2.60.40.3310">
    <property type="match status" value="1"/>
</dbReference>
<sequence length="329" mass="34812">MLRISLIMLSALILSPGAEAVCTLARGAPTPLAIPSQVIHIAADAPVDTSTPIAQYDSPAAGRDIGYDECITGTEYGKRTLNLFGQNASTKIYQTNIPGIGIKLLASNGSAFGNFPSTSYLKFPNGETIGTLDIPSQSYYRIQFFKTVDNLRLSNPLGDIVLPPGTIAYNYLMTADPASFTMNLTIGEMKVISTPTCTADNAKIINFNDVTPSLLSSGVTRNLDFAITCKSDYGSYSAKASIITGTPSSDASYIRVEDALGNKDRLGIRITDSSGKTMKVDGSTSEQKTGITSQGPAEFSWNATLIATNKSAPAGGVFSARAEIVFDIK</sequence>
<dbReference type="GO" id="GO:0007155">
    <property type="term" value="P:cell adhesion"/>
    <property type="evidence" value="ECO:0007669"/>
    <property type="project" value="InterPro"/>
</dbReference>
<keyword evidence="6" id="KW-1185">Reference proteome</keyword>
<proteinExistence type="predicted"/>
<evidence type="ECO:0000313" key="3">
    <source>
        <dbReference type="EMBL" id="QPS23305.1"/>
    </source>
</evidence>
<dbReference type="AlphaFoldDB" id="A0A2X4TY45"/>
<dbReference type="InterPro" id="IPR036937">
    <property type="entry name" value="Adhesion_dom_fimbrial_sf"/>
</dbReference>
<organism evidence="4 5">
    <name type="scientific">Serratia plymuthica</name>
    <dbReference type="NCBI Taxonomy" id="82996"/>
    <lineage>
        <taxon>Bacteria</taxon>
        <taxon>Pseudomonadati</taxon>
        <taxon>Pseudomonadota</taxon>
        <taxon>Gammaproteobacteria</taxon>
        <taxon>Enterobacterales</taxon>
        <taxon>Yersiniaceae</taxon>
        <taxon>Serratia</taxon>
    </lineage>
</organism>
<dbReference type="EMBL" id="CP065673">
    <property type="protein sequence ID" value="QPS23305.1"/>
    <property type="molecule type" value="Genomic_DNA"/>
</dbReference>
<dbReference type="GO" id="GO:0009289">
    <property type="term" value="C:pilus"/>
    <property type="evidence" value="ECO:0007669"/>
    <property type="project" value="InterPro"/>
</dbReference>
<evidence type="ECO:0000256" key="1">
    <source>
        <dbReference type="SAM" id="SignalP"/>
    </source>
</evidence>
<dbReference type="Gene3D" id="2.60.40.1090">
    <property type="entry name" value="Fimbrial-type adhesion domain"/>
    <property type="match status" value="1"/>
</dbReference>
<dbReference type="InterPro" id="IPR000259">
    <property type="entry name" value="Adhesion_dom_fimbrial"/>
</dbReference>
<dbReference type="SUPFAM" id="SSF49401">
    <property type="entry name" value="Bacterial adhesins"/>
    <property type="match status" value="1"/>
</dbReference>
<name>A0A2X4TY45_SERPL</name>
<dbReference type="Proteomes" id="UP000594967">
    <property type="component" value="Chromosome"/>
</dbReference>
<evidence type="ECO:0000259" key="2">
    <source>
        <dbReference type="Pfam" id="PF00419"/>
    </source>
</evidence>